<dbReference type="CDD" id="cd17872">
    <property type="entry name" value="GPN3"/>
    <property type="match status" value="1"/>
</dbReference>
<dbReference type="InterPro" id="IPR027417">
    <property type="entry name" value="P-loop_NTPase"/>
</dbReference>
<evidence type="ECO:0000256" key="1">
    <source>
        <dbReference type="ARBA" id="ARBA00005290"/>
    </source>
</evidence>
<comment type="subunit">
    <text evidence="6">Binds to RNA polymerase II (RNAPII).</text>
</comment>
<comment type="similarity">
    <text evidence="1 6">Belongs to the GPN-loop GTPase family.</text>
</comment>
<keyword evidence="9" id="KW-1185">Reference proteome</keyword>
<feature type="non-terminal residue" evidence="8">
    <location>
        <position position="1"/>
    </location>
</feature>
<keyword evidence="4 6" id="KW-0378">Hydrolase</keyword>
<dbReference type="STRING" id="1573173.A0A161YE19"/>
<comment type="function">
    <text evidence="6">Small GTPase required for proper nuclear import of RNA polymerase II and III (RNAPII and RNAPIII). May act at an RNAP assembly step prior to nuclear import.</text>
</comment>
<dbReference type="PANTHER" id="PTHR21231">
    <property type="entry name" value="XPA-BINDING PROTEIN 1-RELATED"/>
    <property type="match status" value="1"/>
</dbReference>
<accession>A0A161YE19</accession>
<dbReference type="Proteomes" id="UP000076584">
    <property type="component" value="Unassembled WGS sequence"/>
</dbReference>
<dbReference type="Pfam" id="PF03029">
    <property type="entry name" value="ATP_bind_1"/>
    <property type="match status" value="1"/>
</dbReference>
<evidence type="ECO:0000256" key="6">
    <source>
        <dbReference type="RuleBase" id="RU365059"/>
    </source>
</evidence>
<dbReference type="GO" id="GO:0005525">
    <property type="term" value="F:GTP binding"/>
    <property type="evidence" value="ECO:0007669"/>
    <property type="project" value="UniProtKB-KW"/>
</dbReference>
<dbReference type="FunFam" id="3.40.50.300:FF:000552">
    <property type="entry name" value="GPN-loop GTPase 3"/>
    <property type="match status" value="1"/>
</dbReference>
<evidence type="ECO:0000256" key="7">
    <source>
        <dbReference type="SAM" id="MobiDB-lite"/>
    </source>
</evidence>
<reference evidence="8 9" key="1">
    <citation type="submission" date="2015-06" db="EMBL/GenBank/DDBJ databases">
        <title>Survival trade-offs in plant roots during colonization by closely related pathogenic and mutualistic fungi.</title>
        <authorList>
            <person name="Hacquard S."/>
            <person name="Kracher B."/>
            <person name="Hiruma K."/>
            <person name="Weinman A."/>
            <person name="Muench P."/>
            <person name="Garrido Oter R."/>
            <person name="Ver Loren van Themaat E."/>
            <person name="Dallerey J.-F."/>
            <person name="Damm U."/>
            <person name="Henrissat B."/>
            <person name="Lespinet O."/>
            <person name="Thon M."/>
            <person name="Kemen E."/>
            <person name="McHardy A.C."/>
            <person name="Schulze-Lefert P."/>
            <person name="O'Connell R.J."/>
        </authorList>
    </citation>
    <scope>NUCLEOTIDE SEQUENCE [LARGE SCALE GENOMIC DNA]</scope>
    <source>
        <strain evidence="8 9">MAFF 238704</strain>
    </source>
</reference>
<dbReference type="PANTHER" id="PTHR21231:SF7">
    <property type="entry name" value="GPN-LOOP GTPASE 3"/>
    <property type="match status" value="1"/>
</dbReference>
<feature type="region of interest" description="Disordered" evidence="7">
    <location>
        <begin position="1"/>
        <end position="22"/>
    </location>
</feature>
<dbReference type="SUPFAM" id="SSF52540">
    <property type="entry name" value="P-loop containing nucleoside triphosphate hydrolases"/>
    <property type="match status" value="1"/>
</dbReference>
<protein>
    <recommendedName>
        <fullName evidence="2 6">GPN-loop GTPase 3</fullName>
    </recommendedName>
</protein>
<dbReference type="InterPro" id="IPR030228">
    <property type="entry name" value="Gpn3"/>
</dbReference>
<comment type="caution">
    <text evidence="8">The sequence shown here is derived from an EMBL/GenBank/DDBJ whole genome shotgun (WGS) entry which is preliminary data.</text>
</comment>
<proteinExistence type="inferred from homology"/>
<evidence type="ECO:0000256" key="2">
    <source>
        <dbReference type="ARBA" id="ARBA00014587"/>
    </source>
</evidence>
<name>A0A161YE19_COLIC</name>
<evidence type="ECO:0000256" key="3">
    <source>
        <dbReference type="ARBA" id="ARBA00022741"/>
    </source>
</evidence>
<dbReference type="Gene3D" id="3.40.50.300">
    <property type="entry name" value="P-loop containing nucleotide triphosphate hydrolases"/>
    <property type="match status" value="1"/>
</dbReference>
<dbReference type="EMBL" id="LFIW01000022">
    <property type="protein sequence ID" value="KZL88192.1"/>
    <property type="molecule type" value="Genomic_DNA"/>
</dbReference>
<feature type="compositionally biased region" description="Low complexity" evidence="7">
    <location>
        <begin position="1"/>
        <end position="10"/>
    </location>
</feature>
<dbReference type="InterPro" id="IPR004130">
    <property type="entry name" value="Gpn"/>
</dbReference>
<keyword evidence="3 6" id="KW-0547">Nucleotide-binding</keyword>
<keyword evidence="5 6" id="KW-0342">GTP-binding</keyword>
<gene>
    <name evidence="8" type="ORF">CI238_01183</name>
</gene>
<evidence type="ECO:0000313" key="9">
    <source>
        <dbReference type="Proteomes" id="UP000076584"/>
    </source>
</evidence>
<organism evidence="8 9">
    <name type="scientific">Colletotrichum incanum</name>
    <name type="common">Soybean anthracnose fungus</name>
    <dbReference type="NCBI Taxonomy" id="1573173"/>
    <lineage>
        <taxon>Eukaryota</taxon>
        <taxon>Fungi</taxon>
        <taxon>Dikarya</taxon>
        <taxon>Ascomycota</taxon>
        <taxon>Pezizomycotina</taxon>
        <taxon>Sordariomycetes</taxon>
        <taxon>Hypocreomycetidae</taxon>
        <taxon>Glomerellales</taxon>
        <taxon>Glomerellaceae</taxon>
        <taxon>Colletotrichum</taxon>
        <taxon>Colletotrichum spaethianum species complex</taxon>
    </lineage>
</organism>
<dbReference type="GO" id="GO:0003924">
    <property type="term" value="F:GTPase activity"/>
    <property type="evidence" value="ECO:0007669"/>
    <property type="project" value="TreeGrafter"/>
</dbReference>
<evidence type="ECO:0000256" key="5">
    <source>
        <dbReference type="ARBA" id="ARBA00023134"/>
    </source>
</evidence>
<dbReference type="AlphaFoldDB" id="A0A161YE19"/>
<evidence type="ECO:0000313" key="8">
    <source>
        <dbReference type="EMBL" id="KZL88192.1"/>
    </source>
</evidence>
<sequence length="356" mass="39454">LRQSDPANPQSRPPTPPPTAAQYPRQTAIHELPNPLASSPYITALRPLSKNPVTFLPTHAIMSKYGVMVMGPAGAGKSTFCASLITHLNLNRRSAFYVNLDPAAESFEHAPDLDIKDLISLHDAMEEVGLGPNGGLIYCFEFLMENLDFLTEALDSLTEEYLIIFDMPGQIELYTHIPILPALARFLSQPGSLDIRLCAAYLLEATFVVDRAKFFAGTLSAMSAMIMLEIPHINVLSKMDLVKDQVRKKDMKRFLTPDTGLLDDDPIAAAGGELDDGRGEVHDRDLVMRGKSFQRLNRAVAGLIESFSMVNYLKLDNTDEDSVGAVLSYIDDIIQYHEAQEPKELKDDEFDEPNDD</sequence>
<evidence type="ECO:0000256" key="4">
    <source>
        <dbReference type="ARBA" id="ARBA00022801"/>
    </source>
</evidence>